<keyword evidence="14" id="KW-0812">Transmembrane</keyword>
<reference evidence="17" key="1">
    <citation type="submission" date="2022-10" db="EMBL/GenBank/DDBJ databases">
        <title>Determination and structural analysis of whole genome sequence of Sarocladium strictum F4-1.</title>
        <authorList>
            <person name="Hu L."/>
            <person name="Jiang Y."/>
        </authorList>
    </citation>
    <scope>NUCLEOTIDE SEQUENCE</scope>
    <source>
        <strain evidence="17">F4-1</strain>
    </source>
</reference>
<dbReference type="Proteomes" id="UP001175261">
    <property type="component" value="Unassembled WGS sequence"/>
</dbReference>
<keyword evidence="14" id="KW-1133">Transmembrane helix</keyword>
<proteinExistence type="inferred from homology"/>
<keyword evidence="18" id="KW-1185">Reference proteome</keyword>
<dbReference type="PROSITE" id="PS51762">
    <property type="entry name" value="GH16_2"/>
    <property type="match status" value="1"/>
</dbReference>
<name>A0AA39GTN3_SARSR</name>
<dbReference type="GO" id="GO:0008843">
    <property type="term" value="F:endochitinase activity"/>
    <property type="evidence" value="ECO:0007669"/>
    <property type="project" value="UniProtKB-EC"/>
</dbReference>
<evidence type="ECO:0000256" key="11">
    <source>
        <dbReference type="ARBA" id="ARBA00023316"/>
    </source>
</evidence>
<evidence type="ECO:0000256" key="15">
    <source>
        <dbReference type="SAM" id="SignalP"/>
    </source>
</evidence>
<evidence type="ECO:0000256" key="4">
    <source>
        <dbReference type="ARBA" id="ARBA00022676"/>
    </source>
</evidence>
<keyword evidence="7" id="KW-0378">Hydrolase</keyword>
<evidence type="ECO:0000256" key="13">
    <source>
        <dbReference type="SAM" id="MobiDB-lite"/>
    </source>
</evidence>
<keyword evidence="6 15" id="KW-0732">Signal</keyword>
<feature type="signal peptide" evidence="15">
    <location>
        <begin position="1"/>
        <end position="20"/>
    </location>
</feature>
<keyword evidence="8 14" id="KW-0472">Membrane</keyword>
<evidence type="ECO:0000256" key="5">
    <source>
        <dbReference type="ARBA" id="ARBA00022679"/>
    </source>
</evidence>
<evidence type="ECO:0000256" key="14">
    <source>
        <dbReference type="SAM" id="Phobius"/>
    </source>
</evidence>
<dbReference type="InterPro" id="IPR050546">
    <property type="entry name" value="Glycosyl_Hydrlase_16"/>
</dbReference>
<feature type="region of interest" description="Disordered" evidence="13">
    <location>
        <begin position="424"/>
        <end position="572"/>
    </location>
</feature>
<dbReference type="InterPro" id="IPR000757">
    <property type="entry name" value="Beta-glucanase-like"/>
</dbReference>
<dbReference type="PANTHER" id="PTHR10963">
    <property type="entry name" value="GLYCOSYL HYDROLASE-RELATED"/>
    <property type="match status" value="1"/>
</dbReference>
<comment type="subcellular location">
    <subcellularLocation>
        <location evidence="2">Membrane</location>
    </subcellularLocation>
</comment>
<feature type="domain" description="GH16" evidence="16">
    <location>
        <begin position="22"/>
        <end position="246"/>
    </location>
</feature>
<evidence type="ECO:0000256" key="1">
    <source>
        <dbReference type="ARBA" id="ARBA00000822"/>
    </source>
</evidence>
<keyword evidence="9" id="KW-0325">Glycoprotein</keyword>
<evidence type="ECO:0000256" key="12">
    <source>
        <dbReference type="ARBA" id="ARBA00038074"/>
    </source>
</evidence>
<dbReference type="SUPFAM" id="SSF49899">
    <property type="entry name" value="Concanavalin A-like lectins/glucanases"/>
    <property type="match status" value="1"/>
</dbReference>
<keyword evidence="5" id="KW-0808">Transferase</keyword>
<feature type="transmembrane region" description="Helical" evidence="14">
    <location>
        <begin position="300"/>
        <end position="322"/>
    </location>
</feature>
<evidence type="ECO:0000256" key="3">
    <source>
        <dbReference type="ARBA" id="ARBA00012729"/>
    </source>
</evidence>
<dbReference type="AlphaFoldDB" id="A0AA39GTN3"/>
<evidence type="ECO:0000256" key="7">
    <source>
        <dbReference type="ARBA" id="ARBA00022801"/>
    </source>
</evidence>
<feature type="chain" id="PRO_5041413652" description="chitinase" evidence="15">
    <location>
        <begin position="21"/>
        <end position="572"/>
    </location>
</feature>
<dbReference type="EC" id="3.2.1.14" evidence="3"/>
<dbReference type="InterPro" id="IPR013320">
    <property type="entry name" value="ConA-like_dom_sf"/>
</dbReference>
<keyword evidence="4" id="KW-0328">Glycosyltransferase</keyword>
<dbReference type="Pfam" id="PF00722">
    <property type="entry name" value="Glyco_hydro_16"/>
    <property type="match status" value="1"/>
</dbReference>
<dbReference type="GO" id="GO:0016757">
    <property type="term" value="F:glycosyltransferase activity"/>
    <property type="evidence" value="ECO:0007669"/>
    <property type="project" value="UniProtKB-KW"/>
</dbReference>
<keyword evidence="10" id="KW-0326">Glycosidase</keyword>
<evidence type="ECO:0000256" key="9">
    <source>
        <dbReference type="ARBA" id="ARBA00023180"/>
    </source>
</evidence>
<evidence type="ECO:0000313" key="18">
    <source>
        <dbReference type="Proteomes" id="UP001175261"/>
    </source>
</evidence>
<dbReference type="PANTHER" id="PTHR10963:SF27">
    <property type="entry name" value="GLYCOSIDASE-RELATED"/>
    <property type="match status" value="1"/>
</dbReference>
<comment type="similarity">
    <text evidence="12">Belongs to the glycosyl hydrolase 16 family. CRH1 subfamily.</text>
</comment>
<evidence type="ECO:0000313" key="17">
    <source>
        <dbReference type="EMBL" id="KAK0392936.1"/>
    </source>
</evidence>
<dbReference type="GO" id="GO:0031505">
    <property type="term" value="P:fungal-type cell wall organization"/>
    <property type="evidence" value="ECO:0007669"/>
    <property type="project" value="TreeGrafter"/>
</dbReference>
<dbReference type="GO" id="GO:0009277">
    <property type="term" value="C:fungal-type cell wall"/>
    <property type="evidence" value="ECO:0007669"/>
    <property type="project" value="TreeGrafter"/>
</dbReference>
<organism evidence="17 18">
    <name type="scientific">Sarocladium strictum</name>
    <name type="common">Black bundle disease fungus</name>
    <name type="synonym">Acremonium strictum</name>
    <dbReference type="NCBI Taxonomy" id="5046"/>
    <lineage>
        <taxon>Eukaryota</taxon>
        <taxon>Fungi</taxon>
        <taxon>Dikarya</taxon>
        <taxon>Ascomycota</taxon>
        <taxon>Pezizomycotina</taxon>
        <taxon>Sordariomycetes</taxon>
        <taxon>Hypocreomycetidae</taxon>
        <taxon>Hypocreales</taxon>
        <taxon>Sarocladiaceae</taxon>
        <taxon>Sarocladium</taxon>
    </lineage>
</organism>
<keyword evidence="11" id="KW-0961">Cell wall biogenesis/degradation</keyword>
<dbReference type="CDD" id="cd02183">
    <property type="entry name" value="GH16_fungal_CRH1_transglycosylase"/>
    <property type="match status" value="1"/>
</dbReference>
<comment type="catalytic activity">
    <reaction evidence="1">
        <text>Random endo-hydrolysis of N-acetyl-beta-D-glucosaminide (1-&gt;4)-beta-linkages in chitin and chitodextrins.</text>
        <dbReference type="EC" id="3.2.1.14"/>
    </reaction>
</comment>
<evidence type="ECO:0000259" key="16">
    <source>
        <dbReference type="PROSITE" id="PS51762"/>
    </source>
</evidence>
<dbReference type="GO" id="GO:0016020">
    <property type="term" value="C:membrane"/>
    <property type="evidence" value="ECO:0007669"/>
    <property type="project" value="UniProtKB-SubCell"/>
</dbReference>
<evidence type="ECO:0000256" key="2">
    <source>
        <dbReference type="ARBA" id="ARBA00004370"/>
    </source>
</evidence>
<comment type="caution">
    <text evidence="17">The sequence shown here is derived from an EMBL/GenBank/DDBJ whole genome shotgun (WGS) entry which is preliminary data.</text>
</comment>
<feature type="compositionally biased region" description="Polar residues" evidence="13">
    <location>
        <begin position="534"/>
        <end position="551"/>
    </location>
</feature>
<accession>A0AA39GTN3</accession>
<evidence type="ECO:0000256" key="6">
    <source>
        <dbReference type="ARBA" id="ARBA00022729"/>
    </source>
</evidence>
<dbReference type="EMBL" id="JAPDFR010000001">
    <property type="protein sequence ID" value="KAK0392936.1"/>
    <property type="molecule type" value="Genomic_DNA"/>
</dbReference>
<evidence type="ECO:0000256" key="10">
    <source>
        <dbReference type="ARBA" id="ARBA00023295"/>
    </source>
</evidence>
<protein>
    <recommendedName>
        <fullName evidence="3">chitinase</fullName>
        <ecNumber evidence="3">3.2.1.14</ecNumber>
    </recommendedName>
</protein>
<dbReference type="Gene3D" id="2.60.120.200">
    <property type="match status" value="1"/>
</dbReference>
<feature type="compositionally biased region" description="Polar residues" evidence="13">
    <location>
        <begin position="468"/>
        <end position="487"/>
    </location>
</feature>
<gene>
    <name evidence="17" type="ORF">NLU13_2430</name>
</gene>
<evidence type="ECO:0000256" key="8">
    <source>
        <dbReference type="ARBA" id="ARBA00023136"/>
    </source>
</evidence>
<sequence length="572" mass="61569">MLTTRTLLPALAALLGFASAQVTTECNPMERDDCNPDPAFGTSKNFVFNSTQNGALWETVVRGINYDPENGAAFVLAKQGDSPTLRTNFYFFGGRTDVIMKAAKGKGIVSSMMWLSDDLDEVDWEFIGVNTTHASTNWFGKGVEDFHHAGWHPMSAPQEAFHNYSTVWSKDKLEWYIDGNLVRTLLPKDANNTRAYPQTPMRLSLGIWAGGDPRLPEGTREWAGGDTDYNNGPYTMYVKEVYVEDFSTGSKEYMFGDRSGSWDSIKVVEGNSSAYEVMNKQPEKTVAEKWDQDVPETAKIAVYAGGAGVGALLLGGLIFYCIRQRRRGASEAKAAEERALADKAEEARFKSQGIDPDGFKEQGYEYNAIEMRNGGNATADSYSVSTANEKDWSTGGFGAAVGAGAGAGAAAAAATAAGGMRSPVPLLRDGLQSPRFGSPGPMSPYHDGPRSPSSPGPSMNGGMGGPYRTQSPGMSRSQSPAIRTQSPALPPQGALPPIPQQYRSSPGPQGMHSPGPMSPVRSFSDNQPIYGANRMQTASPMNPNRSFSSGQAPYRGPPPQNRDYWNGGGGQY</sequence>
<feature type="compositionally biased region" description="Pro residues" evidence="13">
    <location>
        <begin position="488"/>
        <end position="499"/>
    </location>
</feature>
<dbReference type="GO" id="GO:0005975">
    <property type="term" value="P:carbohydrate metabolic process"/>
    <property type="evidence" value="ECO:0007669"/>
    <property type="project" value="InterPro"/>
</dbReference>